<dbReference type="EMBL" id="SGPL01000007">
    <property type="protein sequence ID" value="THH21142.1"/>
    <property type="molecule type" value="Genomic_DNA"/>
</dbReference>
<evidence type="ECO:0008006" key="4">
    <source>
        <dbReference type="Google" id="ProtNLM"/>
    </source>
</evidence>
<evidence type="ECO:0000256" key="1">
    <source>
        <dbReference type="SAM" id="MobiDB-lite"/>
    </source>
</evidence>
<keyword evidence="3" id="KW-1185">Reference proteome</keyword>
<organism evidence="2 3">
    <name type="scientific">Bondarzewia mesenterica</name>
    <dbReference type="NCBI Taxonomy" id="1095465"/>
    <lineage>
        <taxon>Eukaryota</taxon>
        <taxon>Fungi</taxon>
        <taxon>Dikarya</taxon>
        <taxon>Basidiomycota</taxon>
        <taxon>Agaricomycotina</taxon>
        <taxon>Agaricomycetes</taxon>
        <taxon>Russulales</taxon>
        <taxon>Bondarzewiaceae</taxon>
        <taxon>Bondarzewia</taxon>
    </lineage>
</organism>
<dbReference type="GO" id="GO:0043130">
    <property type="term" value="F:ubiquitin binding"/>
    <property type="evidence" value="ECO:0007669"/>
    <property type="project" value="TreeGrafter"/>
</dbReference>
<feature type="compositionally biased region" description="Basic and acidic residues" evidence="1">
    <location>
        <begin position="714"/>
        <end position="723"/>
    </location>
</feature>
<dbReference type="Proteomes" id="UP000310158">
    <property type="component" value="Unassembled WGS sequence"/>
</dbReference>
<evidence type="ECO:0000313" key="2">
    <source>
        <dbReference type="EMBL" id="THH21142.1"/>
    </source>
</evidence>
<dbReference type="CDD" id="cd14364">
    <property type="entry name" value="CUE_ASCC2"/>
    <property type="match status" value="1"/>
</dbReference>
<feature type="region of interest" description="Disordered" evidence="1">
    <location>
        <begin position="558"/>
        <end position="593"/>
    </location>
</feature>
<feature type="region of interest" description="Disordered" evidence="1">
    <location>
        <begin position="609"/>
        <end position="748"/>
    </location>
</feature>
<evidence type="ECO:0000313" key="3">
    <source>
        <dbReference type="Proteomes" id="UP000310158"/>
    </source>
</evidence>
<feature type="compositionally biased region" description="Low complexity" evidence="1">
    <location>
        <begin position="353"/>
        <end position="367"/>
    </location>
</feature>
<feature type="compositionally biased region" description="Low complexity" evidence="1">
    <location>
        <begin position="387"/>
        <end position="398"/>
    </location>
</feature>
<dbReference type="InterPro" id="IPR041800">
    <property type="entry name" value="ASCC2_CUE"/>
</dbReference>
<feature type="compositionally biased region" description="Basic residues" evidence="1">
    <location>
        <begin position="724"/>
        <end position="737"/>
    </location>
</feature>
<feature type="compositionally biased region" description="Gly residues" evidence="1">
    <location>
        <begin position="684"/>
        <end position="712"/>
    </location>
</feature>
<comment type="caution">
    <text evidence="2">The sequence shown here is derived from an EMBL/GenBank/DDBJ whole genome shotgun (WGS) entry which is preliminary data.</text>
</comment>
<dbReference type="PANTHER" id="PTHR21494">
    <property type="entry name" value="ACTIVATING SIGNAL COINTEGRATOR 1 COMPLEX SUBUNIT 2 ASC-1 COMPLEX SUBUNIT P100"/>
    <property type="match status" value="1"/>
</dbReference>
<dbReference type="InterPro" id="IPR052586">
    <property type="entry name" value="ASCC2"/>
</dbReference>
<feature type="compositionally biased region" description="Basic and acidic residues" evidence="1">
    <location>
        <begin position="609"/>
        <end position="621"/>
    </location>
</feature>
<protein>
    <recommendedName>
        <fullName evidence="4">CUE domain-containing protein</fullName>
    </recommendedName>
</protein>
<feature type="compositionally biased region" description="Acidic residues" evidence="1">
    <location>
        <begin position="566"/>
        <end position="580"/>
    </location>
</feature>
<gene>
    <name evidence="2" type="ORF">EW146_g343</name>
</gene>
<name>A0A4S4M777_9AGAM</name>
<dbReference type="Gene3D" id="1.10.8.10">
    <property type="entry name" value="DNA helicase RuvA subunit, C-terminal domain"/>
    <property type="match status" value="1"/>
</dbReference>
<feature type="region of interest" description="Disordered" evidence="1">
    <location>
        <begin position="344"/>
        <end position="401"/>
    </location>
</feature>
<reference evidence="2 3" key="1">
    <citation type="submission" date="2019-02" db="EMBL/GenBank/DDBJ databases">
        <title>Genome sequencing of the rare red list fungi Bondarzewia mesenterica.</title>
        <authorList>
            <person name="Buettner E."/>
            <person name="Kellner H."/>
        </authorList>
    </citation>
    <scope>NUCLEOTIDE SEQUENCE [LARGE SCALE GENOMIC DNA]</scope>
    <source>
        <strain evidence="2 3">DSM 108281</strain>
    </source>
</reference>
<dbReference type="PANTHER" id="PTHR21494:SF0">
    <property type="entry name" value="ACTIVATING SIGNAL COINTEGRATOR 1 COMPLEX SUBUNIT 2"/>
    <property type="match status" value="1"/>
</dbReference>
<dbReference type="OrthoDB" id="5577209at2759"/>
<feature type="compositionally biased region" description="Basic and acidic residues" evidence="1">
    <location>
        <begin position="639"/>
        <end position="657"/>
    </location>
</feature>
<proteinExistence type="predicted"/>
<dbReference type="AlphaFoldDB" id="A0A4S4M777"/>
<feature type="compositionally biased region" description="Polar residues" evidence="1">
    <location>
        <begin position="376"/>
        <end position="386"/>
    </location>
</feature>
<accession>A0A4S4M777</accession>
<sequence>MTIAALPPYPSSRARASLSPSQLASLHQKICHGLQDTLALPPNKRDNPATATFISSYVRDVAQSTLQSLIWDASDLSKSSKTLEIRAIHSRVLLLAERLAPSGLLDLQTLFDLTIAYSTHPTRLRSLFASAFNSNSGLSQALETSALPAFTAVLQPTFSSGLYGLRKSSHCLLCLFRALPPSALTTFAHSKLFLLAFATAYDAGLASIAQSYGGLRLDISTSASSATPTRVLDEWERLFLETKVALIDAFHLLFKSLLSELSQAQGPALPSASEQIFDNFFSILEIPSPPSNANAPPTSFLNQPLLVDYQHAYDLSHLLERTLNKAAADDARLEFITMSLRSFDASSDSNHDPGALRLLLGSGLPPGIDSRGRRPVSSSDTRSITRSAPSPVAGPSSSADKDDVDLKVSEVLSILPDHSPAYIRGLLLQPEFNTVERVVQALLEGTAPSPSEVEREPGVGRTKEADVFKYTKERRNVFDDEVMDLSKVRVGKKSEDADTVLRDRAEIELMKADILRRAEELSDSEEEEEEVDAYYGGNAPSAKGKGLTVAFDEELDDIDAVKVGGDGEESGEDDDEDQEGEGSGSRPGKVNPETVLELAYITNPAVFEKDAATKRGKERATLRAKTGWSDEQIQGWKSMLDRNPKLKEKVLQKHEFSGNKPLSAPPSAGPSRSQTPDGSQPARGRGGGGRGGGRGRGRGGSGSGGGGGGGQGSEQRERAWKDKNKARRGNHNRKRGHDQKMNRAGGPS</sequence>